<dbReference type="Gene3D" id="3.30.420.10">
    <property type="entry name" value="Ribonuclease H-like superfamily/Ribonuclease H"/>
    <property type="match status" value="1"/>
</dbReference>
<dbReference type="InterPro" id="IPR036397">
    <property type="entry name" value="RNaseH_sf"/>
</dbReference>
<name>A0ABX1LJB0_9ACTN</name>
<dbReference type="InterPro" id="IPR012337">
    <property type="entry name" value="RNaseH-like_sf"/>
</dbReference>
<protein>
    <submittedName>
        <fullName evidence="1">Transposase family protein</fullName>
    </submittedName>
</protein>
<reference evidence="1 2" key="1">
    <citation type="submission" date="2020-04" db="EMBL/GenBank/DDBJ databases">
        <title>MicrobeNet Type strains.</title>
        <authorList>
            <person name="Nicholson A.C."/>
        </authorList>
    </citation>
    <scope>NUCLEOTIDE SEQUENCE [LARGE SCALE GENOMIC DNA]</scope>
    <source>
        <strain evidence="1 2">ATCC BAA-330</strain>
    </source>
</reference>
<evidence type="ECO:0000313" key="2">
    <source>
        <dbReference type="Proteomes" id="UP000556611"/>
    </source>
</evidence>
<dbReference type="SUPFAM" id="SSF53098">
    <property type="entry name" value="Ribonuclease H-like"/>
    <property type="match status" value="1"/>
</dbReference>
<dbReference type="Proteomes" id="UP000556611">
    <property type="component" value="Unassembled WGS sequence"/>
</dbReference>
<evidence type="ECO:0000313" key="1">
    <source>
        <dbReference type="EMBL" id="NMD57138.1"/>
    </source>
</evidence>
<proteinExistence type="predicted"/>
<sequence length="74" mass="7970">MIKVASGVDEYTKQSVLNIVERSIDAPRLVRELEKAFTAAGGPPQVLRMDNGTDFISQVLRGGDVAGDAARPRD</sequence>
<comment type="caution">
    <text evidence="1">The sequence shown here is derived from an EMBL/GenBank/DDBJ whole genome shotgun (WGS) entry which is preliminary data.</text>
</comment>
<dbReference type="EMBL" id="JABARZ010000016">
    <property type="protein sequence ID" value="NMD57138.1"/>
    <property type="molecule type" value="Genomic_DNA"/>
</dbReference>
<organism evidence="1 2">
    <name type="scientific">Tsukamurella columbiensis</name>
    <dbReference type="NCBI Taxonomy" id="128509"/>
    <lineage>
        <taxon>Bacteria</taxon>
        <taxon>Bacillati</taxon>
        <taxon>Actinomycetota</taxon>
        <taxon>Actinomycetes</taxon>
        <taxon>Mycobacteriales</taxon>
        <taxon>Tsukamurellaceae</taxon>
        <taxon>Tsukamurella</taxon>
    </lineage>
</organism>
<gene>
    <name evidence="1" type="ORF">HHU10_16100</name>
</gene>
<keyword evidence="2" id="KW-1185">Reference proteome</keyword>
<accession>A0ABX1LJB0</accession>